<sequence length="77" mass="8559">MMEALKIKWLLFAISGLILLGAGLSMAIDAALYRMNNSESLNWIFYGTAALIVFNSGICLFGQGVIFRIRMDNLREA</sequence>
<name>A0A937A617_9BACT</name>
<gene>
    <name evidence="2" type="ORF">JKP34_03205</name>
</gene>
<dbReference type="EMBL" id="JAERQG010000001">
    <property type="protein sequence ID" value="MBL0764245.1"/>
    <property type="molecule type" value="Genomic_DNA"/>
</dbReference>
<proteinExistence type="predicted"/>
<dbReference type="AlphaFoldDB" id="A0A937A617"/>
<keyword evidence="1" id="KW-1133">Transmembrane helix</keyword>
<accession>A0A937A617</accession>
<reference evidence="2" key="1">
    <citation type="submission" date="2021-01" db="EMBL/GenBank/DDBJ databases">
        <title>Marivirga sp. nov., isolated from intertidal surface sediments.</title>
        <authorList>
            <person name="Zhang M."/>
        </authorList>
    </citation>
    <scope>NUCLEOTIDE SEQUENCE</scope>
    <source>
        <strain evidence="2">SM1354</strain>
    </source>
</reference>
<evidence type="ECO:0000313" key="3">
    <source>
        <dbReference type="Proteomes" id="UP000642920"/>
    </source>
</evidence>
<protein>
    <submittedName>
        <fullName evidence="2">Uncharacterized protein</fullName>
    </submittedName>
</protein>
<feature type="transmembrane region" description="Helical" evidence="1">
    <location>
        <begin position="43"/>
        <end position="67"/>
    </location>
</feature>
<evidence type="ECO:0000313" key="2">
    <source>
        <dbReference type="EMBL" id="MBL0764245.1"/>
    </source>
</evidence>
<organism evidence="2 3">
    <name type="scientific">Marivirga atlantica</name>
    <dbReference type="NCBI Taxonomy" id="1548457"/>
    <lineage>
        <taxon>Bacteria</taxon>
        <taxon>Pseudomonadati</taxon>
        <taxon>Bacteroidota</taxon>
        <taxon>Cytophagia</taxon>
        <taxon>Cytophagales</taxon>
        <taxon>Marivirgaceae</taxon>
        <taxon>Marivirga</taxon>
    </lineage>
</organism>
<keyword evidence="1" id="KW-0812">Transmembrane</keyword>
<dbReference type="RefSeq" id="WP_201917647.1">
    <property type="nucleotide sequence ID" value="NZ_JAERQG010000001.1"/>
</dbReference>
<comment type="caution">
    <text evidence="2">The sequence shown here is derived from an EMBL/GenBank/DDBJ whole genome shotgun (WGS) entry which is preliminary data.</text>
</comment>
<evidence type="ECO:0000256" key="1">
    <source>
        <dbReference type="SAM" id="Phobius"/>
    </source>
</evidence>
<keyword evidence="3" id="KW-1185">Reference proteome</keyword>
<dbReference type="Proteomes" id="UP000642920">
    <property type="component" value="Unassembled WGS sequence"/>
</dbReference>
<keyword evidence="1" id="KW-0472">Membrane</keyword>